<dbReference type="Gene3D" id="3.40.1190.20">
    <property type="match status" value="1"/>
</dbReference>
<dbReference type="RefSeq" id="WP_206902848.1">
    <property type="nucleotide sequence ID" value="NZ_JAFLVT010000005.1"/>
</dbReference>
<reference evidence="15 16" key="1">
    <citation type="submission" date="2021-03" db="EMBL/GenBank/DDBJ databases">
        <title>Enterococcal diversity collection.</title>
        <authorList>
            <person name="Gilmore M.S."/>
            <person name="Schwartzman J."/>
            <person name="Van Tyne D."/>
            <person name="Martin M."/>
            <person name="Earl A.M."/>
            <person name="Manson A.L."/>
            <person name="Straub T."/>
            <person name="Salamzade R."/>
            <person name="Saavedra J."/>
            <person name="Lebreton F."/>
            <person name="Prichula J."/>
            <person name="Schaufler K."/>
            <person name="Gaca A."/>
            <person name="Sgardioli B."/>
            <person name="Wagenaar J."/>
            <person name="Strong T."/>
        </authorList>
    </citation>
    <scope>NUCLEOTIDE SEQUENCE [LARGE SCALE GENOMIC DNA]</scope>
    <source>
        <strain evidence="15 16">MJM12</strain>
    </source>
</reference>
<evidence type="ECO:0000313" key="16">
    <source>
        <dbReference type="Proteomes" id="UP000664256"/>
    </source>
</evidence>
<dbReference type="EMBL" id="JAFLVT010000005">
    <property type="protein sequence ID" value="MBO0448651.1"/>
    <property type="molecule type" value="Genomic_DNA"/>
</dbReference>
<evidence type="ECO:0000256" key="12">
    <source>
        <dbReference type="ARBA" id="ARBA00042531"/>
    </source>
</evidence>
<evidence type="ECO:0000256" key="8">
    <source>
        <dbReference type="ARBA" id="ARBA00022842"/>
    </source>
</evidence>
<evidence type="ECO:0000256" key="1">
    <source>
        <dbReference type="ARBA" id="ARBA00009879"/>
    </source>
</evidence>
<comment type="caution">
    <text evidence="15">The sequence shown here is derived from an EMBL/GenBank/DDBJ whole genome shotgun (WGS) entry which is preliminary data.</text>
</comment>
<evidence type="ECO:0000256" key="7">
    <source>
        <dbReference type="ARBA" id="ARBA00022840"/>
    </source>
</evidence>
<evidence type="ECO:0000256" key="9">
    <source>
        <dbReference type="ARBA" id="ARBA00042307"/>
    </source>
</evidence>
<keyword evidence="8" id="KW-0460">Magnesium</keyword>
<keyword evidence="6 15" id="KW-0418">Kinase</keyword>
<evidence type="ECO:0000256" key="13">
    <source>
        <dbReference type="ARBA" id="ARBA00049293"/>
    </source>
</evidence>
<organism evidence="15 16">
    <name type="scientific">Candidatus Enterococcus myersii</name>
    <dbReference type="NCBI Taxonomy" id="2815322"/>
    <lineage>
        <taxon>Bacteria</taxon>
        <taxon>Bacillati</taxon>
        <taxon>Bacillota</taxon>
        <taxon>Bacilli</taxon>
        <taxon>Lactobacillales</taxon>
        <taxon>Enterococcaceae</taxon>
        <taxon>Enterococcus</taxon>
    </lineage>
</organism>
<evidence type="ECO:0000313" key="15">
    <source>
        <dbReference type="EMBL" id="MBO0448651.1"/>
    </source>
</evidence>
<evidence type="ECO:0000259" key="14">
    <source>
        <dbReference type="Pfam" id="PF08543"/>
    </source>
</evidence>
<dbReference type="Pfam" id="PF08543">
    <property type="entry name" value="Phos_pyr_kin"/>
    <property type="match status" value="1"/>
</dbReference>
<name>A0ABS3H5B6_9ENTE</name>
<comment type="similarity">
    <text evidence="1">Belongs to the ThiD family.</text>
</comment>
<feature type="domain" description="Pyridoxamine kinase/Phosphomethylpyrimidine kinase" evidence="14">
    <location>
        <begin position="12"/>
        <end position="254"/>
    </location>
</feature>
<dbReference type="EC" id="2.7.1.35" evidence="2"/>
<dbReference type="InterPro" id="IPR029056">
    <property type="entry name" value="Ribokinase-like"/>
</dbReference>
<keyword evidence="4" id="KW-0479">Metal-binding</keyword>
<evidence type="ECO:0000256" key="4">
    <source>
        <dbReference type="ARBA" id="ARBA00022723"/>
    </source>
</evidence>
<comment type="catalytic activity">
    <reaction evidence="13">
        <text>pyridoxal + ATP = pyridoxal 5'-phosphate + ADP + H(+)</text>
        <dbReference type="Rhea" id="RHEA:10224"/>
        <dbReference type="ChEBI" id="CHEBI:15378"/>
        <dbReference type="ChEBI" id="CHEBI:17310"/>
        <dbReference type="ChEBI" id="CHEBI:30616"/>
        <dbReference type="ChEBI" id="CHEBI:456216"/>
        <dbReference type="ChEBI" id="CHEBI:597326"/>
        <dbReference type="EC" id="2.7.1.35"/>
    </reaction>
</comment>
<dbReference type="InterPro" id="IPR004399">
    <property type="entry name" value="HMP/HMP-P_kinase_dom"/>
</dbReference>
<dbReference type="PANTHER" id="PTHR20858">
    <property type="entry name" value="PHOSPHOMETHYLPYRIMIDINE KINASE"/>
    <property type="match status" value="1"/>
</dbReference>
<evidence type="ECO:0000256" key="10">
    <source>
        <dbReference type="ARBA" id="ARBA00042348"/>
    </source>
</evidence>
<evidence type="ECO:0000256" key="11">
    <source>
        <dbReference type="ARBA" id="ARBA00042396"/>
    </source>
</evidence>
<dbReference type="InterPro" id="IPR013749">
    <property type="entry name" value="PM/HMP-P_kinase-1"/>
</dbReference>
<keyword evidence="16" id="KW-1185">Reference proteome</keyword>
<evidence type="ECO:0000256" key="6">
    <source>
        <dbReference type="ARBA" id="ARBA00022777"/>
    </source>
</evidence>
<evidence type="ECO:0000256" key="2">
    <source>
        <dbReference type="ARBA" id="ARBA00012104"/>
    </source>
</evidence>
<accession>A0ABS3H5B6</accession>
<evidence type="ECO:0000256" key="5">
    <source>
        <dbReference type="ARBA" id="ARBA00022741"/>
    </source>
</evidence>
<dbReference type="GO" id="GO:0016301">
    <property type="term" value="F:kinase activity"/>
    <property type="evidence" value="ECO:0007669"/>
    <property type="project" value="UniProtKB-KW"/>
</dbReference>
<evidence type="ECO:0000256" key="3">
    <source>
        <dbReference type="ARBA" id="ARBA00022679"/>
    </source>
</evidence>
<protein>
    <recommendedName>
        <fullName evidence="2">pyridoxal kinase</fullName>
        <ecNumber evidence="2">2.7.1.35</ecNumber>
    </recommendedName>
    <alternativeName>
        <fullName evidence="10">PN/PL/PM kinase</fullName>
    </alternativeName>
    <alternativeName>
        <fullName evidence="11">Pyridoxal kinase</fullName>
    </alternativeName>
    <alternativeName>
        <fullName evidence="9">Pyridoxamine kinase</fullName>
    </alternativeName>
    <alternativeName>
        <fullName evidence="12">Vitamin B6 kinase</fullName>
    </alternativeName>
</protein>
<proteinExistence type="inferred from homology"/>
<keyword evidence="5" id="KW-0547">Nucleotide-binding</keyword>
<keyword evidence="7" id="KW-0067">ATP-binding</keyword>
<dbReference type="CDD" id="cd01169">
    <property type="entry name" value="HMPP_kinase"/>
    <property type="match status" value="1"/>
</dbReference>
<sequence>MTKIVLTIGGSDPFAGGGIQTDLKTFGDYHTFGISVLTSIVTLVDNNLAIHPVTKEVFLAQLKSIEQVNFSGIKIGLIANPEFIPLIKEFLQKHPDIPIILDPVLVFKEGNSAIEKEILAGIRGELAPLTTLITPNLTEAETLSKRKINSLQEMKEVAILLQKEYKTAVLIKGGGRLAGERAIDLLALPETKIVEYQAQKIKAITINGAGCSLSAAITAGLTKDKLEKAVSDAKGYVYKSIQAGVMVTAEFGSVYFEESIIKSNNLPA</sequence>
<dbReference type="PANTHER" id="PTHR20858:SF19">
    <property type="entry name" value="PYRIDOXINE KINASE"/>
    <property type="match status" value="1"/>
</dbReference>
<keyword evidence="3" id="KW-0808">Transferase</keyword>
<dbReference type="Proteomes" id="UP000664256">
    <property type="component" value="Unassembled WGS sequence"/>
</dbReference>
<dbReference type="SUPFAM" id="SSF53613">
    <property type="entry name" value="Ribokinase-like"/>
    <property type="match status" value="1"/>
</dbReference>
<gene>
    <name evidence="15" type="ORF">JZO76_03795</name>
</gene>